<keyword evidence="3" id="KW-1185">Reference proteome</keyword>
<dbReference type="GO" id="GO:0016032">
    <property type="term" value="P:viral process"/>
    <property type="evidence" value="ECO:0007669"/>
    <property type="project" value="InterPro"/>
</dbReference>
<accession>A0AAV7TML3</accession>
<comment type="caution">
    <text evidence="2">The sequence shown here is derived from an EMBL/GenBank/DDBJ whole genome shotgun (WGS) entry which is preliminary data.</text>
</comment>
<name>A0AAV7TML3_PLEWA</name>
<protein>
    <submittedName>
        <fullName evidence="2">Uncharacterized protein</fullName>
    </submittedName>
</protein>
<dbReference type="InterPro" id="IPR008919">
    <property type="entry name" value="Retrov_capsid_N"/>
</dbReference>
<proteinExistence type="predicted"/>
<sequence length="589" mass="66298">MSRALVRILGTRRRRRELLIQHRLVTSDTTLIQNGVSVPTAPDMQIQLQPPPQIQRIYPDVPVLETTTNRIVPADPIYTKSRLVQIESTPQLLPQPQAQLIPGYNPAAGPPLMPAPASLDQTFGVAAPRGLGPGQTPAAISLPITVGPPVPLYAQGKPGVCDQGVMAQDVLRGGSIGTPQLMAPGEQAVEKPRSLIDLSPVEAPLEAMRQAGLGVLTPQTISTTTSQLPMMHAGNISLQGFTVQQLNEWLEKTYITQKTTVTAVEPERSEKNDYLNFVRLGVEAAELVEGTMGVNRLESYTEAELRYLCPKITKEVGKIHQKLANLADKYNIDIENTKHLKRSYRLDFDSKDFEHMRSAGMKAHLKEILQSAQIWGALEKWEGRWAKKRDKEKDDSPGASEAKTTADTESVKILPMRETAGGVLIHVPWSRGDILSFTNDYPRLREKPIEWYQQTDRFVKLAKCLWEDLNTLFEIIVPPDLWLECKRGVDWPTKEPARDKVTGAPSEEVMKYYHKVIEFLKQKVSPKVTDWQKIDRTSQEVKESIHAYYERLLKVFKHYSGTETIEPKDMNHLVFRFVEGLRPEVSQMI</sequence>
<gene>
    <name evidence="2" type="ORF">NDU88_002925</name>
</gene>
<organism evidence="2 3">
    <name type="scientific">Pleurodeles waltl</name>
    <name type="common">Iberian ribbed newt</name>
    <dbReference type="NCBI Taxonomy" id="8319"/>
    <lineage>
        <taxon>Eukaryota</taxon>
        <taxon>Metazoa</taxon>
        <taxon>Chordata</taxon>
        <taxon>Craniata</taxon>
        <taxon>Vertebrata</taxon>
        <taxon>Euteleostomi</taxon>
        <taxon>Amphibia</taxon>
        <taxon>Batrachia</taxon>
        <taxon>Caudata</taxon>
        <taxon>Salamandroidea</taxon>
        <taxon>Salamandridae</taxon>
        <taxon>Pleurodelinae</taxon>
        <taxon>Pleurodeles</taxon>
    </lineage>
</organism>
<evidence type="ECO:0000256" key="1">
    <source>
        <dbReference type="SAM" id="MobiDB-lite"/>
    </source>
</evidence>
<dbReference type="SUPFAM" id="SSF47943">
    <property type="entry name" value="Retrovirus capsid protein, N-terminal core domain"/>
    <property type="match status" value="1"/>
</dbReference>
<reference evidence="2" key="1">
    <citation type="journal article" date="2022" name="bioRxiv">
        <title>Sequencing and chromosome-scale assembly of the giantPleurodeles waltlgenome.</title>
        <authorList>
            <person name="Brown T."/>
            <person name="Elewa A."/>
            <person name="Iarovenko S."/>
            <person name="Subramanian E."/>
            <person name="Araus A.J."/>
            <person name="Petzold A."/>
            <person name="Susuki M."/>
            <person name="Suzuki K.-i.T."/>
            <person name="Hayashi T."/>
            <person name="Toyoda A."/>
            <person name="Oliveira C."/>
            <person name="Osipova E."/>
            <person name="Leigh N.D."/>
            <person name="Simon A."/>
            <person name="Yun M.H."/>
        </authorList>
    </citation>
    <scope>NUCLEOTIDE SEQUENCE</scope>
    <source>
        <strain evidence="2">20211129_DDA</strain>
        <tissue evidence="2">Liver</tissue>
    </source>
</reference>
<dbReference type="Proteomes" id="UP001066276">
    <property type="component" value="Chromosome 3_2"/>
</dbReference>
<feature type="region of interest" description="Disordered" evidence="1">
    <location>
        <begin position="388"/>
        <end position="407"/>
    </location>
</feature>
<evidence type="ECO:0000313" key="3">
    <source>
        <dbReference type="Proteomes" id="UP001066276"/>
    </source>
</evidence>
<dbReference type="AlphaFoldDB" id="A0AAV7TML3"/>
<dbReference type="EMBL" id="JANPWB010000006">
    <property type="protein sequence ID" value="KAJ1177673.1"/>
    <property type="molecule type" value="Genomic_DNA"/>
</dbReference>
<evidence type="ECO:0000313" key="2">
    <source>
        <dbReference type="EMBL" id="KAJ1177673.1"/>
    </source>
</evidence>